<proteinExistence type="predicted"/>
<accession>A0A6J6DJA4</accession>
<reference evidence="1" key="1">
    <citation type="submission" date="2020-05" db="EMBL/GenBank/DDBJ databases">
        <authorList>
            <person name="Chiriac C."/>
            <person name="Salcher M."/>
            <person name="Ghai R."/>
            <person name="Kavagutti S V."/>
        </authorList>
    </citation>
    <scope>NUCLEOTIDE SEQUENCE</scope>
</reference>
<sequence length="596" mass="63552">MRKRSIVGRLFLITLAMGLTFTSLIPAIAEGTVTTEAAPIGPDETKPISTYCDPNFYACDGYVASSPEQFLPPWAPGFRNVQGYYHNDLSSLYRFPSYAISIDRDSTGQATAVVACSDIASSACNGQEVYVNAILPLCSKNVIIDCIRDITIADASNKPLTYSIEGEFPAVTPQSFKGSASLKVPNGAAPTLIRIPGAPHNGGDTYLVKAQLTAQKRVADGQTEFMLESMSISITAVKIIDGKHGFGGVSTDPKLYLKGFTSIGSESGYPASCAIASLTQCAARYSLPMDLRYGLTVDLSRKITGWLHGRIKGPKVDVSVNSIGGNTITVSAEPIKIPVNAVWVDNATAPQSIKSFYEGKPNYGSPLFGNTNKSKPLSEIALLRDANFGHNQETLDEFLSWLPSLGDRAQALPTAWSLQTMSNYEVADEVRKCLNQTDSLAGIVTTNAAEYLDGPPVYDKSSEALDYKVAATHYESDGITVFKGTYDLVMSSKVARCIYGFTDAPVSATVSISSESGVQNVATTVVGEKGGWLSLGAYNFTYSSPTIRVVLKGTVAQPAQVVAQKKSATSKIICVRGKVIKKVSGSSCPKGFRKGA</sequence>
<organism evidence="1">
    <name type="scientific">freshwater metagenome</name>
    <dbReference type="NCBI Taxonomy" id="449393"/>
    <lineage>
        <taxon>unclassified sequences</taxon>
        <taxon>metagenomes</taxon>
        <taxon>ecological metagenomes</taxon>
    </lineage>
</organism>
<dbReference type="EMBL" id="CAEZTJ010000033">
    <property type="protein sequence ID" value="CAB4564247.1"/>
    <property type="molecule type" value="Genomic_DNA"/>
</dbReference>
<protein>
    <submittedName>
        <fullName evidence="1">Unannotated protein</fullName>
    </submittedName>
</protein>
<dbReference type="AlphaFoldDB" id="A0A6J6DJA4"/>
<evidence type="ECO:0000313" key="1">
    <source>
        <dbReference type="EMBL" id="CAB4564247.1"/>
    </source>
</evidence>
<name>A0A6J6DJA4_9ZZZZ</name>
<gene>
    <name evidence="1" type="ORF">UFOPK1650_00368</name>
</gene>